<sequence>MDDRTAVTLALTETVRNVPGVTEVYSSAPVVVATASKVTQLVTRGVVEPDLVAVSEVDGELVVAVTIGVSEAVPATQVCRDVYDAIAEQLAPALTDPLQQLSIAVKVARIG</sequence>
<reference evidence="1 2" key="1">
    <citation type="submission" date="2017-04" db="EMBL/GenBank/DDBJ databases">
        <title>Comparative genome analysis of Subtercola boreus.</title>
        <authorList>
            <person name="Cho Y.-J."/>
            <person name="Cho A."/>
            <person name="Kim O.-S."/>
            <person name="Lee J.-I."/>
        </authorList>
    </citation>
    <scope>NUCLEOTIDE SEQUENCE [LARGE SCALE GENOMIC DNA]</scope>
    <source>
        <strain evidence="1 2">P27444</strain>
    </source>
</reference>
<name>A0A3E0VB13_9MICO</name>
<dbReference type="EMBL" id="NBXA01000034">
    <property type="protein sequence ID" value="RFA06939.1"/>
    <property type="molecule type" value="Genomic_DNA"/>
</dbReference>
<dbReference type="OrthoDB" id="5122209at2"/>
<comment type="caution">
    <text evidence="1">The sequence shown here is derived from an EMBL/GenBank/DDBJ whole genome shotgun (WGS) entry which is preliminary data.</text>
</comment>
<organism evidence="1 2">
    <name type="scientific">Subtercola boreus</name>
    <dbReference type="NCBI Taxonomy" id="120213"/>
    <lineage>
        <taxon>Bacteria</taxon>
        <taxon>Bacillati</taxon>
        <taxon>Actinomycetota</taxon>
        <taxon>Actinomycetes</taxon>
        <taxon>Micrococcales</taxon>
        <taxon>Microbacteriaceae</taxon>
        <taxon>Subtercola</taxon>
    </lineage>
</organism>
<protein>
    <submittedName>
        <fullName evidence="1">Uncharacterized protein</fullName>
    </submittedName>
</protein>
<evidence type="ECO:0000313" key="1">
    <source>
        <dbReference type="EMBL" id="RFA06939.1"/>
    </source>
</evidence>
<gene>
    <name evidence="1" type="ORF">B7R21_17650</name>
</gene>
<evidence type="ECO:0000313" key="2">
    <source>
        <dbReference type="Proteomes" id="UP000256709"/>
    </source>
</evidence>
<proteinExistence type="predicted"/>
<dbReference type="AlphaFoldDB" id="A0A3E0VB13"/>
<accession>A0A3E0VB13</accession>
<dbReference type="RefSeq" id="WP_116284579.1">
    <property type="nucleotide sequence ID" value="NZ_NBXA01000034.1"/>
</dbReference>
<dbReference type="Proteomes" id="UP000256709">
    <property type="component" value="Unassembled WGS sequence"/>
</dbReference>